<dbReference type="Proteomes" id="UP001281761">
    <property type="component" value="Unassembled WGS sequence"/>
</dbReference>
<evidence type="ECO:0000256" key="1">
    <source>
        <dbReference type="SAM" id="MobiDB-lite"/>
    </source>
</evidence>
<dbReference type="InterPro" id="IPR011009">
    <property type="entry name" value="Kinase-like_dom_sf"/>
</dbReference>
<proteinExistence type="predicted"/>
<organism evidence="3 4">
    <name type="scientific">Blattamonas nauphoetae</name>
    <dbReference type="NCBI Taxonomy" id="2049346"/>
    <lineage>
        <taxon>Eukaryota</taxon>
        <taxon>Metamonada</taxon>
        <taxon>Preaxostyla</taxon>
        <taxon>Oxymonadida</taxon>
        <taxon>Blattamonas</taxon>
    </lineage>
</organism>
<dbReference type="PANTHER" id="PTHR24362:SF309">
    <property type="entry name" value="PROTEIN KINASE DOMAIN-CONTAINING PROTEIN"/>
    <property type="match status" value="1"/>
</dbReference>
<name>A0ABQ9WLR9_9EUKA</name>
<dbReference type="Pfam" id="PF00069">
    <property type="entry name" value="Pkinase"/>
    <property type="match status" value="1"/>
</dbReference>
<protein>
    <recommendedName>
        <fullName evidence="2">Protein kinase domain-containing protein</fullName>
    </recommendedName>
</protein>
<evidence type="ECO:0000313" key="4">
    <source>
        <dbReference type="Proteomes" id="UP001281761"/>
    </source>
</evidence>
<feature type="region of interest" description="Disordered" evidence="1">
    <location>
        <begin position="233"/>
        <end position="261"/>
    </location>
</feature>
<dbReference type="InterPro" id="IPR000719">
    <property type="entry name" value="Prot_kinase_dom"/>
</dbReference>
<evidence type="ECO:0000259" key="2">
    <source>
        <dbReference type="Pfam" id="PF00069"/>
    </source>
</evidence>
<feature type="compositionally biased region" description="Polar residues" evidence="1">
    <location>
        <begin position="233"/>
        <end position="242"/>
    </location>
</feature>
<comment type="caution">
    <text evidence="3">The sequence shown here is derived from an EMBL/GenBank/DDBJ whole genome shotgun (WGS) entry which is preliminary data.</text>
</comment>
<dbReference type="EMBL" id="JARBJD010000679">
    <property type="protein sequence ID" value="KAK2940394.1"/>
    <property type="molecule type" value="Genomic_DNA"/>
</dbReference>
<gene>
    <name evidence="3" type="ORF">BLNAU_24705</name>
</gene>
<accession>A0ABQ9WLR9</accession>
<feature type="compositionally biased region" description="Basic and acidic residues" evidence="1">
    <location>
        <begin position="243"/>
        <end position="261"/>
    </location>
</feature>
<feature type="domain" description="Protein kinase" evidence="2">
    <location>
        <begin position="241"/>
        <end position="336"/>
    </location>
</feature>
<dbReference type="PANTHER" id="PTHR24362">
    <property type="entry name" value="SERINE/THREONINE-PROTEIN KINASE NEK"/>
    <property type="match status" value="1"/>
</dbReference>
<keyword evidence="4" id="KW-1185">Reference proteome</keyword>
<sequence>MARQACRHRQEKGTCHKEGLPRRYCGSFRRCLCHFGADFADRSDHLGQASIDEKKNNQSLLANENSTMEMDEVIVKEEEDVPDSTLNRMMNREGSIVTQSRQPILCKADTENQTCSDDPFHPPSEMVVRDIPESMQRDAIQCVHPFDTKVVSCADSLFCRLHGRENERKGSRGREWRVLLRMASSNFISGIPLITHSPHSIHTESCSTMTQSASFSAIPPKQLHLPSTTIVHLSHSTHPSPQTEERWEAPEVRKDEEQPKNEYDQAKACVFSLGLVMFEMVTMTVPFGEVDGVNAHRQIMSGSLPDLSKIEDDSTRDLISSCLSFNPNERPSLSSLSDSLNELAQTDQSAAALPSHKIVQ</sequence>
<reference evidence="3 4" key="1">
    <citation type="journal article" date="2022" name="bioRxiv">
        <title>Genomics of Preaxostyla Flagellates Illuminates Evolutionary Transitions and the Path Towards Mitochondrial Loss.</title>
        <authorList>
            <person name="Novak L.V.F."/>
            <person name="Treitli S.C."/>
            <person name="Pyrih J."/>
            <person name="Halakuc P."/>
            <person name="Pipaliya S.V."/>
            <person name="Vacek V."/>
            <person name="Brzon O."/>
            <person name="Soukal P."/>
            <person name="Eme L."/>
            <person name="Dacks J.B."/>
            <person name="Karnkowska A."/>
            <person name="Elias M."/>
            <person name="Hampl V."/>
        </authorList>
    </citation>
    <scope>NUCLEOTIDE SEQUENCE [LARGE SCALE GENOMIC DNA]</scope>
    <source>
        <strain evidence="3">NAU3</strain>
        <tissue evidence="3">Gut</tissue>
    </source>
</reference>
<dbReference type="Gene3D" id="1.10.510.10">
    <property type="entry name" value="Transferase(Phosphotransferase) domain 1"/>
    <property type="match status" value="1"/>
</dbReference>
<dbReference type="SUPFAM" id="SSF56112">
    <property type="entry name" value="Protein kinase-like (PK-like)"/>
    <property type="match status" value="1"/>
</dbReference>
<evidence type="ECO:0000313" key="3">
    <source>
        <dbReference type="EMBL" id="KAK2940394.1"/>
    </source>
</evidence>